<sequence length="343" mass="36595">MLRKDLNLLPAYVPGVRAEGALKLSSNEVTQAPLPDVAAAMAEATAHANRYPDMFSIELRQALAENAGLSIDNVAIGIGSSALCQQLVQISCTPGDKCVFPWRSFEGYPIFAAVVGATAVPVPLDAEHRNDLDALAAAAQDARIVFVCNPNNPTGTTHSHAAIADFLTKVPDDCIVALDEAYIEYVRDADAVNALELLKQHKNLVILRTFSKAYGLAGARVGYAYGDATIIEAVNKVQIPFGINVAAQAGALKALELRDTILARTDEVVEQRQRVAEAIGAVPSQANFVWVPDLADARATAEALAAENVLVRVFPEGMRITITTAEEADQLLTAWNTVNPARV</sequence>
<evidence type="ECO:0000256" key="5">
    <source>
        <dbReference type="ARBA" id="ARBA00022898"/>
    </source>
</evidence>
<evidence type="ECO:0000256" key="1">
    <source>
        <dbReference type="ARBA" id="ARBA00001933"/>
    </source>
</evidence>
<comment type="pathway">
    <text evidence="6">Amino-acid biosynthesis; L-histidine biosynthesis; L-histidine from 5-phospho-alpha-D-ribose 1-diphosphate: step 7/9.</text>
</comment>
<dbReference type="InterPro" id="IPR024892">
    <property type="entry name" value="ArAT"/>
</dbReference>
<dbReference type="Pfam" id="PF00155">
    <property type="entry name" value="Aminotran_1_2"/>
    <property type="match status" value="1"/>
</dbReference>
<dbReference type="InterPro" id="IPR015421">
    <property type="entry name" value="PyrdxlP-dep_Trfase_major"/>
</dbReference>
<dbReference type="SUPFAM" id="SSF53383">
    <property type="entry name" value="PLP-dependent transferases"/>
    <property type="match status" value="1"/>
</dbReference>
<evidence type="ECO:0000256" key="2">
    <source>
        <dbReference type="ARBA" id="ARBA00011738"/>
    </source>
</evidence>
<comment type="similarity">
    <text evidence="6">Belongs to the class-II pyridoxal-phosphate-dependent aminotransferase family. Histidinol-phosphate aminotransferase subfamily.</text>
</comment>
<accession>A0A1L7CDA1</accession>
<dbReference type="UniPathway" id="UPA00031">
    <property type="reaction ID" value="UER00012"/>
</dbReference>
<dbReference type="HAMAP" id="MF_01023">
    <property type="entry name" value="HisC_aminotrans_2"/>
    <property type="match status" value="1"/>
</dbReference>
<dbReference type="CDD" id="cd00609">
    <property type="entry name" value="AAT_like"/>
    <property type="match status" value="1"/>
</dbReference>
<dbReference type="Proteomes" id="UP000185478">
    <property type="component" value="Chromosome"/>
</dbReference>
<keyword evidence="6" id="KW-0028">Amino-acid biosynthesis</keyword>
<dbReference type="EC" id="2.6.1.9" evidence="6"/>
<dbReference type="Gene3D" id="3.40.640.10">
    <property type="entry name" value="Type I PLP-dependent aspartate aminotransferase-like (Major domain)"/>
    <property type="match status" value="1"/>
</dbReference>
<comment type="catalytic activity">
    <reaction evidence="6">
        <text>L-histidinol phosphate + 2-oxoglutarate = 3-(imidazol-4-yl)-2-oxopropyl phosphate + L-glutamate</text>
        <dbReference type="Rhea" id="RHEA:23744"/>
        <dbReference type="ChEBI" id="CHEBI:16810"/>
        <dbReference type="ChEBI" id="CHEBI:29985"/>
        <dbReference type="ChEBI" id="CHEBI:57766"/>
        <dbReference type="ChEBI" id="CHEBI:57980"/>
        <dbReference type="EC" id="2.6.1.9"/>
    </reaction>
</comment>
<dbReference type="PROSITE" id="PS00599">
    <property type="entry name" value="AA_TRANSFER_CLASS_2"/>
    <property type="match status" value="1"/>
</dbReference>
<evidence type="ECO:0000313" key="9">
    <source>
        <dbReference type="Proteomes" id="UP000185478"/>
    </source>
</evidence>
<keyword evidence="4 6" id="KW-0808">Transferase</keyword>
<keyword evidence="3 6" id="KW-0032">Aminotransferase</keyword>
<dbReference type="NCBIfam" id="TIGR01141">
    <property type="entry name" value="hisC"/>
    <property type="match status" value="1"/>
</dbReference>
<keyword evidence="9" id="KW-1185">Reference proteome</keyword>
<gene>
    <name evidence="6" type="primary">hisC</name>
    <name evidence="8" type="ORF">CAQU_00495</name>
</gene>
<feature type="modified residue" description="N6-(pyridoxal phosphate)lysine" evidence="6">
    <location>
        <position position="212"/>
    </location>
</feature>
<comment type="subunit">
    <text evidence="2 6">Homodimer.</text>
</comment>
<comment type="cofactor">
    <cofactor evidence="1 6">
        <name>pyridoxal 5'-phosphate</name>
        <dbReference type="ChEBI" id="CHEBI:597326"/>
    </cofactor>
</comment>
<evidence type="ECO:0000313" key="8">
    <source>
        <dbReference type="EMBL" id="APT83817.1"/>
    </source>
</evidence>
<dbReference type="InterPro" id="IPR015422">
    <property type="entry name" value="PyrdxlP-dep_Trfase_small"/>
</dbReference>
<evidence type="ECO:0000259" key="7">
    <source>
        <dbReference type="Pfam" id="PF00155"/>
    </source>
</evidence>
<evidence type="ECO:0000256" key="4">
    <source>
        <dbReference type="ARBA" id="ARBA00022679"/>
    </source>
</evidence>
<reference evidence="8 9" key="1">
    <citation type="submission" date="2014-08" db="EMBL/GenBank/DDBJ databases">
        <title>Complete genome sequence of Corynebacterium aquilae S-613T(T) (=DSM 44791(T)), isolated from the choana of a healthy golden eagle.</title>
        <authorList>
            <person name="Ruckert C."/>
            <person name="Albersmeier A."/>
            <person name="Winkler A."/>
            <person name="Kalinowski J."/>
        </authorList>
    </citation>
    <scope>NUCLEOTIDE SEQUENCE [LARGE SCALE GENOMIC DNA]</scope>
    <source>
        <strain evidence="8 9">S-613</strain>
    </source>
</reference>
<dbReference type="NCBIfam" id="NF002878">
    <property type="entry name" value="PRK03321.1"/>
    <property type="match status" value="1"/>
</dbReference>
<dbReference type="EMBL" id="CP009245">
    <property type="protein sequence ID" value="APT83817.1"/>
    <property type="molecule type" value="Genomic_DNA"/>
</dbReference>
<dbReference type="PANTHER" id="PTHR43643:SF3">
    <property type="entry name" value="HISTIDINOL-PHOSPHATE AMINOTRANSFERASE"/>
    <property type="match status" value="1"/>
</dbReference>
<dbReference type="InterPro" id="IPR001917">
    <property type="entry name" value="Aminotrans_II_pyridoxalP_BS"/>
</dbReference>
<feature type="domain" description="Aminotransferase class I/classII large" evidence="7">
    <location>
        <begin position="22"/>
        <end position="333"/>
    </location>
</feature>
<dbReference type="RefSeq" id="WP_075724293.1">
    <property type="nucleotide sequence ID" value="NZ_CP009245.1"/>
</dbReference>
<dbReference type="STRING" id="1431546.CAQU_00495"/>
<dbReference type="Gene3D" id="3.90.1150.10">
    <property type="entry name" value="Aspartate Aminotransferase, domain 1"/>
    <property type="match status" value="1"/>
</dbReference>
<dbReference type="OrthoDB" id="9809616at2"/>
<proteinExistence type="inferred from homology"/>
<name>A0A1L7CDA1_9CORY</name>
<dbReference type="KEGG" id="caqu:CAQU_00495"/>
<dbReference type="AlphaFoldDB" id="A0A1L7CDA1"/>
<evidence type="ECO:0000256" key="6">
    <source>
        <dbReference type="HAMAP-Rule" id="MF_01023"/>
    </source>
</evidence>
<dbReference type="InterPro" id="IPR005861">
    <property type="entry name" value="HisP_aminotrans"/>
</dbReference>
<evidence type="ECO:0000256" key="3">
    <source>
        <dbReference type="ARBA" id="ARBA00022576"/>
    </source>
</evidence>
<dbReference type="InterPro" id="IPR004839">
    <property type="entry name" value="Aminotransferase_I/II_large"/>
</dbReference>
<keyword evidence="6" id="KW-0368">Histidine biosynthesis</keyword>
<dbReference type="InterPro" id="IPR050106">
    <property type="entry name" value="HistidinolP_aminotransfase"/>
</dbReference>
<dbReference type="GO" id="GO:0004400">
    <property type="term" value="F:histidinol-phosphate transaminase activity"/>
    <property type="evidence" value="ECO:0007669"/>
    <property type="project" value="UniProtKB-UniRule"/>
</dbReference>
<dbReference type="PANTHER" id="PTHR43643">
    <property type="entry name" value="HISTIDINOL-PHOSPHATE AMINOTRANSFERASE 2"/>
    <property type="match status" value="1"/>
</dbReference>
<organism evidence="8 9">
    <name type="scientific">Corynebacterium aquilae DSM 44791</name>
    <dbReference type="NCBI Taxonomy" id="1431546"/>
    <lineage>
        <taxon>Bacteria</taxon>
        <taxon>Bacillati</taxon>
        <taxon>Actinomycetota</taxon>
        <taxon>Actinomycetes</taxon>
        <taxon>Mycobacteriales</taxon>
        <taxon>Corynebacteriaceae</taxon>
        <taxon>Corynebacterium</taxon>
    </lineage>
</organism>
<dbReference type="GO" id="GO:0000105">
    <property type="term" value="P:L-histidine biosynthetic process"/>
    <property type="evidence" value="ECO:0007669"/>
    <property type="project" value="UniProtKB-UniRule"/>
</dbReference>
<dbReference type="InterPro" id="IPR015424">
    <property type="entry name" value="PyrdxlP-dep_Trfase"/>
</dbReference>
<protein>
    <recommendedName>
        <fullName evidence="6">Histidinol-phosphate aminotransferase</fullName>
        <ecNumber evidence="6">2.6.1.9</ecNumber>
    </recommendedName>
    <alternativeName>
        <fullName evidence="6">Imidazole acetol-phosphate transaminase</fullName>
    </alternativeName>
</protein>
<keyword evidence="5 6" id="KW-0663">Pyridoxal phosphate</keyword>
<dbReference type="GO" id="GO:0030170">
    <property type="term" value="F:pyridoxal phosphate binding"/>
    <property type="evidence" value="ECO:0007669"/>
    <property type="project" value="InterPro"/>
</dbReference>